<dbReference type="STRING" id="665912.M2TKN5"/>
<gene>
    <name evidence="3" type="ORF">COCSADRAFT_155457</name>
</gene>
<keyword evidence="1" id="KW-0677">Repeat</keyword>
<dbReference type="GeneID" id="19131699"/>
<evidence type="ECO:0000259" key="2">
    <source>
        <dbReference type="PROSITE" id="PS50837"/>
    </source>
</evidence>
<dbReference type="EMBL" id="KB445637">
    <property type="protein sequence ID" value="EMD69257.1"/>
    <property type="molecule type" value="Genomic_DNA"/>
</dbReference>
<sequence>MGILDVSVSPIDGESPTEAMIRVEHEVDRQNKCIIENSTFQKWQQDLSTRLLWIKGDPGKGKTMLMCGIIDEVQKTTRHNNTVAYFFCQATDMRINNAVAVLRGLLYMLVIQNSLLTSHIRKRYDQVGKKLFEDANAWVALPQILWTWCATKT</sequence>
<protein>
    <recommendedName>
        <fullName evidence="2">NACHT domain-containing protein</fullName>
    </recommendedName>
</protein>
<dbReference type="InterPro" id="IPR056884">
    <property type="entry name" value="NPHP3-like_N"/>
</dbReference>
<dbReference type="OMA" id="MIRVEHE"/>
<keyword evidence="4" id="KW-1185">Reference proteome</keyword>
<name>M2TKN5_COCSN</name>
<organism evidence="3 4">
    <name type="scientific">Cochliobolus sativus (strain ND90Pr / ATCC 201652)</name>
    <name type="common">Common root rot and spot blotch fungus</name>
    <name type="synonym">Bipolaris sorokiniana</name>
    <dbReference type="NCBI Taxonomy" id="665912"/>
    <lineage>
        <taxon>Eukaryota</taxon>
        <taxon>Fungi</taxon>
        <taxon>Dikarya</taxon>
        <taxon>Ascomycota</taxon>
        <taxon>Pezizomycotina</taxon>
        <taxon>Dothideomycetes</taxon>
        <taxon>Pleosporomycetidae</taxon>
        <taxon>Pleosporales</taxon>
        <taxon>Pleosporineae</taxon>
        <taxon>Pleosporaceae</taxon>
        <taxon>Bipolaris</taxon>
    </lineage>
</organism>
<evidence type="ECO:0000256" key="1">
    <source>
        <dbReference type="ARBA" id="ARBA00022737"/>
    </source>
</evidence>
<dbReference type="PANTHER" id="PTHR10039">
    <property type="entry name" value="AMELOGENIN"/>
    <property type="match status" value="1"/>
</dbReference>
<dbReference type="Proteomes" id="UP000016934">
    <property type="component" value="Unassembled WGS sequence"/>
</dbReference>
<dbReference type="AlphaFoldDB" id="M2TKN5"/>
<evidence type="ECO:0000313" key="3">
    <source>
        <dbReference type="EMBL" id="EMD69257.1"/>
    </source>
</evidence>
<dbReference type="InterPro" id="IPR007111">
    <property type="entry name" value="NACHT_NTPase"/>
</dbReference>
<dbReference type="PROSITE" id="PS50837">
    <property type="entry name" value="NACHT"/>
    <property type="match status" value="1"/>
</dbReference>
<dbReference type="Gene3D" id="3.40.50.300">
    <property type="entry name" value="P-loop containing nucleotide triphosphate hydrolases"/>
    <property type="match status" value="1"/>
</dbReference>
<dbReference type="OrthoDB" id="3787216at2759"/>
<dbReference type="HOGENOM" id="CLU_1713088_0_0_1"/>
<dbReference type="RefSeq" id="XP_007694641.1">
    <property type="nucleotide sequence ID" value="XM_007696451.1"/>
</dbReference>
<reference evidence="3 4" key="1">
    <citation type="journal article" date="2012" name="PLoS Pathog.">
        <title>Diverse lifestyles and strategies of plant pathogenesis encoded in the genomes of eighteen Dothideomycetes fungi.</title>
        <authorList>
            <person name="Ohm R.A."/>
            <person name="Feau N."/>
            <person name="Henrissat B."/>
            <person name="Schoch C.L."/>
            <person name="Horwitz B.A."/>
            <person name="Barry K.W."/>
            <person name="Condon B.J."/>
            <person name="Copeland A.C."/>
            <person name="Dhillon B."/>
            <person name="Glaser F."/>
            <person name="Hesse C.N."/>
            <person name="Kosti I."/>
            <person name="LaButti K."/>
            <person name="Lindquist E.A."/>
            <person name="Lucas S."/>
            <person name="Salamov A.A."/>
            <person name="Bradshaw R.E."/>
            <person name="Ciuffetti L."/>
            <person name="Hamelin R.C."/>
            <person name="Kema G.H.J."/>
            <person name="Lawrence C."/>
            <person name="Scott J.A."/>
            <person name="Spatafora J.W."/>
            <person name="Turgeon B.G."/>
            <person name="de Wit P.J.G.M."/>
            <person name="Zhong S."/>
            <person name="Goodwin S.B."/>
            <person name="Grigoriev I.V."/>
        </authorList>
    </citation>
    <scope>NUCLEOTIDE SEQUENCE [LARGE SCALE GENOMIC DNA]</scope>
    <source>
        <strain evidence="4">ND90Pr / ATCC 201652</strain>
    </source>
</reference>
<evidence type="ECO:0000313" key="4">
    <source>
        <dbReference type="Proteomes" id="UP000016934"/>
    </source>
</evidence>
<feature type="domain" description="NACHT" evidence="2">
    <location>
        <begin position="50"/>
        <end position="109"/>
    </location>
</feature>
<accession>M2TKN5</accession>
<dbReference type="KEGG" id="bsc:COCSADRAFT_155457"/>
<dbReference type="Pfam" id="PF24883">
    <property type="entry name" value="NPHP3_N"/>
    <property type="match status" value="1"/>
</dbReference>
<dbReference type="InterPro" id="IPR027417">
    <property type="entry name" value="P-loop_NTPase"/>
</dbReference>
<reference evidence="4" key="2">
    <citation type="journal article" date="2013" name="PLoS Genet.">
        <title>Comparative genome structure, secondary metabolite, and effector coding capacity across Cochliobolus pathogens.</title>
        <authorList>
            <person name="Condon B.J."/>
            <person name="Leng Y."/>
            <person name="Wu D."/>
            <person name="Bushley K.E."/>
            <person name="Ohm R.A."/>
            <person name="Otillar R."/>
            <person name="Martin J."/>
            <person name="Schackwitz W."/>
            <person name="Grimwood J."/>
            <person name="MohdZainudin N."/>
            <person name="Xue C."/>
            <person name="Wang R."/>
            <person name="Manning V.A."/>
            <person name="Dhillon B."/>
            <person name="Tu Z.J."/>
            <person name="Steffenson B.J."/>
            <person name="Salamov A."/>
            <person name="Sun H."/>
            <person name="Lowry S."/>
            <person name="LaButti K."/>
            <person name="Han J."/>
            <person name="Copeland A."/>
            <person name="Lindquist E."/>
            <person name="Barry K."/>
            <person name="Schmutz J."/>
            <person name="Baker S.E."/>
            <person name="Ciuffetti L.M."/>
            <person name="Grigoriev I.V."/>
            <person name="Zhong S."/>
            <person name="Turgeon B.G."/>
        </authorList>
    </citation>
    <scope>NUCLEOTIDE SEQUENCE [LARGE SCALE GENOMIC DNA]</scope>
    <source>
        <strain evidence="4">ND90Pr / ATCC 201652</strain>
    </source>
</reference>
<proteinExistence type="predicted"/>